<protein>
    <recommendedName>
        <fullName evidence="5">Secreted protein</fullName>
    </recommendedName>
</protein>
<dbReference type="AlphaFoldDB" id="A0A150NZ36"/>
<sequence>MRLRTAFVSLAVLAIGCSGSVKRTPPPADDAGSDAGVSPPSIGVESDAGVSLPSTDVESDAGVSLPSTDVESDAGVAPPIADAGVIPEPPLDAGPPVPGCSEPIALAVEDGLSPAGLAISQGRYAVTWDWWRYEGGEYFRGSMLAILDEGARLVAPARELESGPMLLALDDGFLVYRSSPGALQALDLDGRERGPALSLPEGWAIRSIGRDGAVVRAIGQESVADGEHALFVVDLAAASPTIERRELPAPDWGANRVLSAGRDLALRGSAPLQMAELSYPSAEIAFEHAWDGASIDVSGAQYDAARSEWILLAGEHRVMNGTYTAPIAVFLGSDGSGHKIDAPDAPMLRAVHGNFAIGEGSIGFAFWDLHTPALLWFLRGDAREPTVPRQIDFEVRPKIAWHAPSASYAVLTQSDQYDTPITLSLRCGIRPE</sequence>
<evidence type="ECO:0000313" key="4">
    <source>
        <dbReference type="Proteomes" id="UP000075604"/>
    </source>
</evidence>
<evidence type="ECO:0000313" key="3">
    <source>
        <dbReference type="EMBL" id="KYF47384.1"/>
    </source>
</evidence>
<proteinExistence type="predicted"/>
<dbReference type="Proteomes" id="UP000075604">
    <property type="component" value="Unassembled WGS sequence"/>
</dbReference>
<feature type="signal peptide" evidence="2">
    <location>
        <begin position="1"/>
        <end position="23"/>
    </location>
</feature>
<name>A0A150NZ36_SORCE</name>
<feature type="region of interest" description="Disordered" evidence="1">
    <location>
        <begin position="19"/>
        <end position="71"/>
    </location>
</feature>
<feature type="chain" id="PRO_5007565488" description="Secreted protein" evidence="2">
    <location>
        <begin position="24"/>
        <end position="432"/>
    </location>
</feature>
<accession>A0A150NZ36</accession>
<evidence type="ECO:0000256" key="1">
    <source>
        <dbReference type="SAM" id="MobiDB-lite"/>
    </source>
</evidence>
<keyword evidence="2" id="KW-0732">Signal</keyword>
<evidence type="ECO:0008006" key="5">
    <source>
        <dbReference type="Google" id="ProtNLM"/>
    </source>
</evidence>
<dbReference type="PROSITE" id="PS51257">
    <property type="entry name" value="PROKAR_LIPOPROTEIN"/>
    <property type="match status" value="1"/>
</dbReference>
<dbReference type="EMBL" id="JELX01004520">
    <property type="protein sequence ID" value="KYF47384.1"/>
    <property type="molecule type" value="Genomic_DNA"/>
</dbReference>
<reference evidence="3 4" key="1">
    <citation type="submission" date="2014-02" db="EMBL/GenBank/DDBJ databases">
        <title>The small core and large imbalanced accessory genome model reveals a collaborative survival strategy of Sorangium cellulosum strains in nature.</title>
        <authorList>
            <person name="Han K."/>
            <person name="Peng R."/>
            <person name="Blom J."/>
            <person name="Li Y.-Z."/>
        </authorList>
    </citation>
    <scope>NUCLEOTIDE SEQUENCE [LARGE SCALE GENOMIC DNA]</scope>
    <source>
        <strain evidence="3 4">So0157-18</strain>
    </source>
</reference>
<comment type="caution">
    <text evidence="3">The sequence shown here is derived from an EMBL/GenBank/DDBJ whole genome shotgun (WGS) entry which is preliminary data.</text>
</comment>
<gene>
    <name evidence="3" type="ORF">BE04_19165</name>
</gene>
<organism evidence="3 4">
    <name type="scientific">Sorangium cellulosum</name>
    <name type="common">Polyangium cellulosum</name>
    <dbReference type="NCBI Taxonomy" id="56"/>
    <lineage>
        <taxon>Bacteria</taxon>
        <taxon>Pseudomonadati</taxon>
        <taxon>Myxococcota</taxon>
        <taxon>Polyangia</taxon>
        <taxon>Polyangiales</taxon>
        <taxon>Polyangiaceae</taxon>
        <taxon>Sorangium</taxon>
    </lineage>
</organism>
<evidence type="ECO:0000256" key="2">
    <source>
        <dbReference type="SAM" id="SignalP"/>
    </source>
</evidence>